<dbReference type="KEGG" id="dmm:dnm_077670"/>
<accession>A0A975GS61</accession>
<evidence type="ECO:0000313" key="6">
    <source>
        <dbReference type="Proteomes" id="UP000663722"/>
    </source>
</evidence>
<dbReference type="NCBIfam" id="NF033749">
    <property type="entry name" value="bact_hemeryth"/>
    <property type="match status" value="1"/>
</dbReference>
<dbReference type="Pfam" id="PF01814">
    <property type="entry name" value="Hemerythrin"/>
    <property type="match status" value="1"/>
</dbReference>
<dbReference type="PANTHER" id="PTHR37164:SF1">
    <property type="entry name" value="BACTERIOHEMERYTHRIN"/>
    <property type="match status" value="1"/>
</dbReference>
<proteinExistence type="inferred from homology"/>
<name>A0A975GS61_9BACT</name>
<dbReference type="RefSeq" id="WP_207679362.1">
    <property type="nucleotide sequence ID" value="NZ_CP061800.1"/>
</dbReference>
<dbReference type="CDD" id="cd12107">
    <property type="entry name" value="Hemerythrin"/>
    <property type="match status" value="1"/>
</dbReference>
<evidence type="ECO:0000256" key="3">
    <source>
        <dbReference type="ARBA" id="ARBA00023004"/>
    </source>
</evidence>
<dbReference type="Gene3D" id="1.20.120.50">
    <property type="entry name" value="Hemerythrin-like"/>
    <property type="match status" value="1"/>
</dbReference>
<dbReference type="PANTHER" id="PTHR37164">
    <property type="entry name" value="BACTERIOHEMERYTHRIN"/>
    <property type="match status" value="1"/>
</dbReference>
<evidence type="ECO:0000259" key="4">
    <source>
        <dbReference type="Pfam" id="PF01814"/>
    </source>
</evidence>
<comment type="similarity">
    <text evidence="1">Belongs to the hemerythrin family.</text>
</comment>
<dbReference type="InterPro" id="IPR012827">
    <property type="entry name" value="Hemerythrin_metal-bd"/>
</dbReference>
<dbReference type="InterPro" id="IPR050669">
    <property type="entry name" value="Hemerythrin"/>
</dbReference>
<dbReference type="InterPro" id="IPR012312">
    <property type="entry name" value="Hemerythrin-like"/>
</dbReference>
<keyword evidence="6" id="KW-1185">Reference proteome</keyword>
<protein>
    <submittedName>
        <fullName evidence="5">Bacteriaohemerythrin</fullName>
    </submittedName>
</protein>
<dbReference type="NCBIfam" id="TIGR02481">
    <property type="entry name" value="hemeryth_dom"/>
    <property type="match status" value="1"/>
</dbReference>
<evidence type="ECO:0000256" key="1">
    <source>
        <dbReference type="ARBA" id="ARBA00010587"/>
    </source>
</evidence>
<dbReference type="EMBL" id="CP061800">
    <property type="protein sequence ID" value="QTA91694.1"/>
    <property type="molecule type" value="Genomic_DNA"/>
</dbReference>
<feature type="domain" description="Hemerythrin-like" evidence="4">
    <location>
        <begin position="13"/>
        <end position="126"/>
    </location>
</feature>
<dbReference type="InterPro" id="IPR035938">
    <property type="entry name" value="Hemerythrin-like_sf"/>
</dbReference>
<keyword evidence="3" id="KW-0408">Iron</keyword>
<gene>
    <name evidence="5" type="ORF">dnm_077670</name>
</gene>
<reference evidence="5" key="1">
    <citation type="journal article" date="2021" name="Microb. Physiol.">
        <title>Proteogenomic Insights into the Physiology of Marine, Sulfate-Reducing, Filamentous Desulfonema limicola and Desulfonema magnum.</title>
        <authorList>
            <person name="Schnaars V."/>
            <person name="Wohlbrand L."/>
            <person name="Scheve S."/>
            <person name="Hinrichs C."/>
            <person name="Reinhardt R."/>
            <person name="Rabus R."/>
        </authorList>
    </citation>
    <scope>NUCLEOTIDE SEQUENCE</scope>
    <source>
        <strain evidence="5">4be13</strain>
    </source>
</reference>
<keyword evidence="2" id="KW-0479">Metal-binding</keyword>
<evidence type="ECO:0000313" key="5">
    <source>
        <dbReference type="EMBL" id="QTA91694.1"/>
    </source>
</evidence>
<organism evidence="5 6">
    <name type="scientific">Desulfonema magnum</name>
    <dbReference type="NCBI Taxonomy" id="45655"/>
    <lineage>
        <taxon>Bacteria</taxon>
        <taxon>Pseudomonadati</taxon>
        <taxon>Thermodesulfobacteriota</taxon>
        <taxon>Desulfobacteria</taxon>
        <taxon>Desulfobacterales</taxon>
        <taxon>Desulfococcaceae</taxon>
        <taxon>Desulfonema</taxon>
    </lineage>
</organism>
<dbReference type="SUPFAM" id="SSF47188">
    <property type="entry name" value="Hemerythrin-like"/>
    <property type="match status" value="1"/>
</dbReference>
<dbReference type="AlphaFoldDB" id="A0A975GS61"/>
<sequence>MPLFQWSGDYSVGVGAMDRDHQKLFDLLNKLHDAMIEGKATPLVADIIKELLDYTKYHFEAEEKLMEKVSYPGLSEQKNAHQKFIGSIEDYKDKADKGLSAFLSTSMSIFLTDWLKSHIGVMDKKYQKDMNAQGIT</sequence>
<dbReference type="Proteomes" id="UP000663722">
    <property type="component" value="Chromosome"/>
</dbReference>
<evidence type="ECO:0000256" key="2">
    <source>
        <dbReference type="ARBA" id="ARBA00022723"/>
    </source>
</evidence>
<dbReference type="GO" id="GO:0046872">
    <property type="term" value="F:metal ion binding"/>
    <property type="evidence" value="ECO:0007669"/>
    <property type="project" value="UniProtKB-KW"/>
</dbReference>